<evidence type="ECO:0000259" key="3">
    <source>
        <dbReference type="Pfam" id="PF05239"/>
    </source>
</evidence>
<dbReference type="RefSeq" id="WP_121162934.1">
    <property type="nucleotide sequence ID" value="NZ_RAPE01000001.1"/>
</dbReference>
<dbReference type="EMBL" id="RAPE01000001">
    <property type="protein sequence ID" value="RKF16015.1"/>
    <property type="molecule type" value="Genomic_DNA"/>
</dbReference>
<dbReference type="OrthoDB" id="7876889at2"/>
<dbReference type="PANTHER" id="PTHR36505:SF1">
    <property type="entry name" value="BLR1072 PROTEIN"/>
    <property type="match status" value="1"/>
</dbReference>
<feature type="region of interest" description="Disordered" evidence="1">
    <location>
        <begin position="194"/>
        <end position="218"/>
    </location>
</feature>
<comment type="caution">
    <text evidence="4">The sequence shown here is derived from an EMBL/GenBank/DDBJ whole genome shotgun (WGS) entry which is preliminary data.</text>
</comment>
<dbReference type="Pfam" id="PF05239">
    <property type="entry name" value="PRC"/>
    <property type="match status" value="2"/>
</dbReference>
<evidence type="ECO:0000256" key="1">
    <source>
        <dbReference type="SAM" id="MobiDB-lite"/>
    </source>
</evidence>
<dbReference type="AlphaFoldDB" id="A0A3A8B5X0"/>
<dbReference type="InterPro" id="IPR011033">
    <property type="entry name" value="PRC_barrel-like_sf"/>
</dbReference>
<evidence type="ECO:0000313" key="5">
    <source>
        <dbReference type="Proteomes" id="UP000281128"/>
    </source>
</evidence>
<dbReference type="InterPro" id="IPR027275">
    <property type="entry name" value="PRC-brl_dom"/>
</dbReference>
<feature type="domain" description="PRC-barrel" evidence="3">
    <location>
        <begin position="37"/>
        <end position="132"/>
    </location>
</feature>
<name>A0A3A8B5X0_9RHOB</name>
<dbReference type="PANTHER" id="PTHR36505">
    <property type="entry name" value="BLR1072 PROTEIN"/>
    <property type="match status" value="1"/>
</dbReference>
<protein>
    <submittedName>
        <fullName evidence="4">PRC-barrel domain containing protein</fullName>
    </submittedName>
</protein>
<proteinExistence type="predicted"/>
<reference evidence="4 5" key="1">
    <citation type="submission" date="2018-09" db="EMBL/GenBank/DDBJ databases">
        <title>Roseovarius spongiae sp. nov., isolated from a marine sponge.</title>
        <authorList>
            <person name="Zhuang L."/>
            <person name="Luo L."/>
        </authorList>
    </citation>
    <scope>NUCLEOTIDE SEQUENCE [LARGE SCALE GENOMIC DNA]</scope>
    <source>
        <strain evidence="4 5">HN-E21</strain>
    </source>
</reference>
<evidence type="ECO:0000256" key="2">
    <source>
        <dbReference type="SAM" id="SignalP"/>
    </source>
</evidence>
<feature type="chain" id="PRO_5017301447" evidence="2">
    <location>
        <begin position="21"/>
        <end position="319"/>
    </location>
</feature>
<dbReference type="Gene3D" id="2.30.30.240">
    <property type="entry name" value="PRC-barrel domain"/>
    <property type="match status" value="2"/>
</dbReference>
<keyword evidence="2" id="KW-0732">Signal</keyword>
<feature type="region of interest" description="Disordered" evidence="1">
    <location>
        <begin position="139"/>
        <end position="160"/>
    </location>
</feature>
<feature type="signal peptide" evidence="2">
    <location>
        <begin position="1"/>
        <end position="20"/>
    </location>
</feature>
<feature type="compositionally biased region" description="Polar residues" evidence="1">
    <location>
        <begin position="194"/>
        <end position="206"/>
    </location>
</feature>
<accession>A0A3A8B5X0</accession>
<keyword evidence="5" id="KW-1185">Reference proteome</keyword>
<gene>
    <name evidence="4" type="ORF">D6850_00100</name>
</gene>
<feature type="domain" description="PRC-barrel" evidence="3">
    <location>
        <begin position="236"/>
        <end position="298"/>
    </location>
</feature>
<dbReference type="Proteomes" id="UP000281128">
    <property type="component" value="Unassembled WGS sequence"/>
</dbReference>
<organism evidence="4 5">
    <name type="scientific">Roseovarius spongiae</name>
    <dbReference type="NCBI Taxonomy" id="2320272"/>
    <lineage>
        <taxon>Bacteria</taxon>
        <taxon>Pseudomonadati</taxon>
        <taxon>Pseudomonadota</taxon>
        <taxon>Alphaproteobacteria</taxon>
        <taxon>Rhodobacterales</taxon>
        <taxon>Roseobacteraceae</taxon>
        <taxon>Roseovarius</taxon>
    </lineage>
</organism>
<evidence type="ECO:0000313" key="4">
    <source>
        <dbReference type="EMBL" id="RKF16015.1"/>
    </source>
</evidence>
<dbReference type="SUPFAM" id="SSF50346">
    <property type="entry name" value="PRC-barrel domain"/>
    <property type="match status" value="2"/>
</dbReference>
<sequence length="319" mass="34752">MKRFLTTTAIVLAMGSAGFADTDGNMNWDTPVESSAGQFYGSELIGMRVYRSDQDFESGAAVEAGANENWDDIGEVNDIIISKDGNVDAVILGIGGFLGMGERDVAIRMDQIRVVRENDDQDDRFLVVKATRENLESIPEYERRAGVDDESMTNNQNNAQDDDAVTAEQNADQNNAQDDNVAMDDDNAAMNEESVANETTQANDNTVEPLAMNRPQVQREGYTEVPLEEADSLNTEDLTGTSVYGANDEDIGEVSELIVENGKITRAVIDVGGFLGLGEKPVAVDFSKLQVMRQGEDGSLVVYMDATEETLESQPEYEG</sequence>